<dbReference type="GO" id="GO:0015937">
    <property type="term" value="P:coenzyme A biosynthetic process"/>
    <property type="evidence" value="ECO:0007669"/>
    <property type="project" value="InterPro"/>
</dbReference>
<dbReference type="EMBL" id="GDJX01007025">
    <property type="protein sequence ID" value="JAT60911.1"/>
    <property type="molecule type" value="Transcribed_RNA"/>
</dbReference>
<dbReference type="InterPro" id="IPR001977">
    <property type="entry name" value="Depp_CoAkinase"/>
</dbReference>
<evidence type="ECO:0000256" key="2">
    <source>
        <dbReference type="ARBA" id="ARBA00022840"/>
    </source>
</evidence>
<keyword evidence="1" id="KW-0547">Nucleotide-binding</keyword>
<protein>
    <submittedName>
        <fullName evidence="4">Uridine kinase-like protein 4</fullName>
    </submittedName>
</protein>
<organism evidence="4">
    <name type="scientific">Anthurium amnicola</name>
    <dbReference type="NCBI Taxonomy" id="1678845"/>
    <lineage>
        <taxon>Eukaryota</taxon>
        <taxon>Viridiplantae</taxon>
        <taxon>Streptophyta</taxon>
        <taxon>Embryophyta</taxon>
        <taxon>Tracheophyta</taxon>
        <taxon>Spermatophyta</taxon>
        <taxon>Magnoliopsida</taxon>
        <taxon>Liliopsida</taxon>
        <taxon>Araceae</taxon>
        <taxon>Pothoideae</taxon>
        <taxon>Potheae</taxon>
        <taxon>Anthurium</taxon>
    </lineage>
</organism>
<dbReference type="GO" id="GO:0005524">
    <property type="term" value="F:ATP binding"/>
    <property type="evidence" value="ECO:0007669"/>
    <property type="project" value="UniProtKB-KW"/>
</dbReference>
<keyword evidence="2" id="KW-0067">ATP-binding</keyword>
<accession>A0A1D1Z1Z8</accession>
<gene>
    <name evidence="4" type="primary">UKL4_1</name>
    <name evidence="4" type="ORF">g.13137</name>
</gene>
<evidence type="ECO:0000256" key="1">
    <source>
        <dbReference type="ARBA" id="ARBA00022741"/>
    </source>
</evidence>
<name>A0A1D1Z1Z8_9ARAE</name>
<feature type="non-terminal residue" evidence="4">
    <location>
        <position position="110"/>
    </location>
</feature>
<feature type="region of interest" description="Disordered" evidence="3">
    <location>
        <begin position="1"/>
        <end position="90"/>
    </location>
</feature>
<proteinExistence type="predicted"/>
<reference evidence="4" key="1">
    <citation type="submission" date="2015-07" db="EMBL/GenBank/DDBJ databases">
        <title>Transcriptome Assembly of Anthurium amnicola.</title>
        <authorList>
            <person name="Suzuki J."/>
        </authorList>
    </citation>
    <scope>NUCLEOTIDE SEQUENCE</scope>
</reference>
<dbReference type="GO" id="GO:0004140">
    <property type="term" value="F:dephospho-CoA kinase activity"/>
    <property type="evidence" value="ECO:0007669"/>
    <property type="project" value="InterPro"/>
</dbReference>
<dbReference type="InterPro" id="IPR027417">
    <property type="entry name" value="P-loop_NTPase"/>
</dbReference>
<dbReference type="PROSITE" id="PS51219">
    <property type="entry name" value="DPCK"/>
    <property type="match status" value="1"/>
</dbReference>
<evidence type="ECO:0000313" key="4">
    <source>
        <dbReference type="EMBL" id="JAT60911.1"/>
    </source>
</evidence>
<sequence>EEHHHHHPKPNPEEETAIPGAGDHRSRSHPRDAETPPRRSNHLKMGSNSVEDLLETSAGFHFSKSHLNDPPARNSVMAPPTTSATEDMRRQPFVIGVAGGAASGKTTVCD</sequence>
<feature type="non-terminal residue" evidence="4">
    <location>
        <position position="1"/>
    </location>
</feature>
<feature type="compositionally biased region" description="Basic and acidic residues" evidence="3">
    <location>
        <begin position="22"/>
        <end position="37"/>
    </location>
</feature>
<keyword evidence="4" id="KW-0808">Transferase</keyword>
<dbReference type="Gene3D" id="3.40.50.300">
    <property type="entry name" value="P-loop containing nucleotide triphosphate hydrolases"/>
    <property type="match status" value="1"/>
</dbReference>
<dbReference type="AlphaFoldDB" id="A0A1D1Z1Z8"/>
<evidence type="ECO:0000256" key="3">
    <source>
        <dbReference type="SAM" id="MobiDB-lite"/>
    </source>
</evidence>
<keyword evidence="4" id="KW-0418">Kinase</keyword>